<dbReference type="InterPro" id="IPR050345">
    <property type="entry name" value="Aliph_Amidase/BUP"/>
</dbReference>
<evidence type="ECO:0000256" key="2">
    <source>
        <dbReference type="ARBA" id="ARBA00022801"/>
    </source>
</evidence>
<dbReference type="Proteomes" id="UP000610303">
    <property type="component" value="Unassembled WGS sequence"/>
</dbReference>
<dbReference type="CDD" id="cd07197">
    <property type="entry name" value="nitrilase"/>
    <property type="match status" value="1"/>
</dbReference>
<dbReference type="PROSITE" id="PS50263">
    <property type="entry name" value="CN_HYDROLASE"/>
    <property type="match status" value="1"/>
</dbReference>
<protein>
    <recommendedName>
        <fullName evidence="3">CN hydrolase domain-containing protein</fullName>
    </recommendedName>
</protein>
<dbReference type="InterPro" id="IPR001110">
    <property type="entry name" value="UPF0012_CS"/>
</dbReference>
<dbReference type="RefSeq" id="WP_189083657.1">
    <property type="nucleotide sequence ID" value="NZ_BMRJ01000001.1"/>
</dbReference>
<gene>
    <name evidence="4" type="ORF">GCM10010196_04230</name>
</gene>
<evidence type="ECO:0000313" key="4">
    <source>
        <dbReference type="EMBL" id="GGR14743.1"/>
    </source>
</evidence>
<dbReference type="InterPro" id="IPR036526">
    <property type="entry name" value="C-N_Hydrolase_sf"/>
</dbReference>
<evidence type="ECO:0000259" key="3">
    <source>
        <dbReference type="PROSITE" id="PS50263"/>
    </source>
</evidence>
<proteinExistence type="inferred from homology"/>
<dbReference type="PANTHER" id="PTHR43674">
    <property type="entry name" value="NITRILASE C965.09-RELATED"/>
    <property type="match status" value="1"/>
</dbReference>
<dbReference type="GO" id="GO:0016811">
    <property type="term" value="F:hydrolase activity, acting on carbon-nitrogen (but not peptide) bonds, in linear amides"/>
    <property type="evidence" value="ECO:0007669"/>
    <property type="project" value="UniProtKB-ARBA"/>
</dbReference>
<dbReference type="PROSITE" id="PS01227">
    <property type="entry name" value="UPF0012"/>
    <property type="match status" value="1"/>
</dbReference>
<name>A0A918CBS6_AGRME</name>
<dbReference type="EMBL" id="BMRJ01000001">
    <property type="protein sequence ID" value="GGR14743.1"/>
    <property type="molecule type" value="Genomic_DNA"/>
</dbReference>
<dbReference type="AlphaFoldDB" id="A0A918CBS6"/>
<reference evidence="4" key="2">
    <citation type="submission" date="2020-09" db="EMBL/GenBank/DDBJ databases">
        <authorList>
            <person name="Sun Q."/>
            <person name="Ohkuma M."/>
        </authorList>
    </citation>
    <scope>NUCLEOTIDE SEQUENCE</scope>
    <source>
        <strain evidence="4">JCM 3346</strain>
    </source>
</reference>
<accession>A0A918CBS6</accession>
<comment type="caution">
    <text evidence="4">The sequence shown here is derived from an EMBL/GenBank/DDBJ whole genome shotgun (WGS) entry which is preliminary data.</text>
</comment>
<dbReference type="PANTHER" id="PTHR43674:SF2">
    <property type="entry name" value="BETA-UREIDOPROPIONASE"/>
    <property type="match status" value="1"/>
</dbReference>
<organism evidence="4 5">
    <name type="scientific">Agromyces mediolanus</name>
    <name type="common">Corynebacterium mediolanum</name>
    <dbReference type="NCBI Taxonomy" id="41986"/>
    <lineage>
        <taxon>Bacteria</taxon>
        <taxon>Bacillati</taxon>
        <taxon>Actinomycetota</taxon>
        <taxon>Actinomycetes</taxon>
        <taxon>Micrococcales</taxon>
        <taxon>Microbacteriaceae</taxon>
        <taxon>Agromyces</taxon>
    </lineage>
</organism>
<feature type="domain" description="CN hydrolase" evidence="3">
    <location>
        <begin position="5"/>
        <end position="237"/>
    </location>
</feature>
<keyword evidence="2" id="KW-0378">Hydrolase</keyword>
<dbReference type="Gene3D" id="3.60.110.10">
    <property type="entry name" value="Carbon-nitrogen hydrolase"/>
    <property type="match status" value="1"/>
</dbReference>
<comment type="similarity">
    <text evidence="1">Belongs to the carbon-nitrogen hydrolase superfamily. NIT1/NIT2 family.</text>
</comment>
<evidence type="ECO:0000256" key="1">
    <source>
        <dbReference type="ARBA" id="ARBA00010613"/>
    </source>
</evidence>
<dbReference type="Pfam" id="PF00795">
    <property type="entry name" value="CN_hydrolase"/>
    <property type="match status" value="1"/>
</dbReference>
<dbReference type="SUPFAM" id="SSF56317">
    <property type="entry name" value="Carbon-nitrogen hydrolase"/>
    <property type="match status" value="1"/>
</dbReference>
<keyword evidence="5" id="KW-1185">Reference proteome</keyword>
<sequence>MTRSLTVALAQLAAAPRFEVGEFGERLRALVRRNPTAEFWAFPELHLDPADTAEGIEASARPLDDPRLAALGELARELGVWLAPGTIYERGETGAVHNTALVFAPSGERVAGYRKIFPWRPLETAAPGDRFEVFELPGIGRMGLSVCYDIWFPEHARHLAWLGADVILNLVQTATSDREQELAIVRGNAVMNQLWIASVNAAAPTGRGRSLVVDPTGSVRAASPDASEEVLTVVVDFGLTELTRDRGTAGVSRPWSQFHEGDAPVALPLYDGRIEPSNWHPRSKENRP</sequence>
<evidence type="ECO:0000313" key="5">
    <source>
        <dbReference type="Proteomes" id="UP000610303"/>
    </source>
</evidence>
<reference evidence="4" key="1">
    <citation type="journal article" date="2014" name="Int. J. Syst. Evol. Microbiol.">
        <title>Complete genome sequence of Corynebacterium casei LMG S-19264T (=DSM 44701T), isolated from a smear-ripened cheese.</title>
        <authorList>
            <consortium name="US DOE Joint Genome Institute (JGI-PGF)"/>
            <person name="Walter F."/>
            <person name="Albersmeier A."/>
            <person name="Kalinowski J."/>
            <person name="Ruckert C."/>
        </authorList>
    </citation>
    <scope>NUCLEOTIDE SEQUENCE</scope>
    <source>
        <strain evidence="4">JCM 3346</strain>
    </source>
</reference>
<dbReference type="InterPro" id="IPR003010">
    <property type="entry name" value="C-N_Hydrolase"/>
</dbReference>